<name>A0A419EQL2_9BACT</name>
<dbReference type="PANTHER" id="PTHR34388:SF1">
    <property type="entry name" value="DNA POLYMERASE III SUBUNIT DELTA"/>
    <property type="match status" value="1"/>
</dbReference>
<evidence type="ECO:0000256" key="6">
    <source>
        <dbReference type="ARBA" id="ARBA00022932"/>
    </source>
</evidence>
<dbReference type="SUPFAM" id="SSF52540">
    <property type="entry name" value="P-loop containing nucleoside triphosphate hydrolases"/>
    <property type="match status" value="1"/>
</dbReference>
<dbReference type="Proteomes" id="UP000285961">
    <property type="component" value="Unassembled WGS sequence"/>
</dbReference>
<dbReference type="PANTHER" id="PTHR34388">
    <property type="entry name" value="DNA POLYMERASE III SUBUNIT DELTA"/>
    <property type="match status" value="1"/>
</dbReference>
<evidence type="ECO:0000259" key="10">
    <source>
        <dbReference type="Pfam" id="PF21694"/>
    </source>
</evidence>
<evidence type="ECO:0000256" key="4">
    <source>
        <dbReference type="ARBA" id="ARBA00022695"/>
    </source>
</evidence>
<feature type="domain" description="DNA polymerase III delta N-terminal" evidence="9">
    <location>
        <begin position="21"/>
        <end position="136"/>
    </location>
</feature>
<dbReference type="GO" id="GO:0006261">
    <property type="term" value="P:DNA-templated DNA replication"/>
    <property type="evidence" value="ECO:0007669"/>
    <property type="project" value="TreeGrafter"/>
</dbReference>
<reference evidence="11 12" key="1">
    <citation type="journal article" date="2017" name="ISME J.">
        <title>Energy and carbon metabolisms in a deep terrestrial subsurface fluid microbial community.</title>
        <authorList>
            <person name="Momper L."/>
            <person name="Jungbluth S.P."/>
            <person name="Lee M.D."/>
            <person name="Amend J.P."/>
        </authorList>
    </citation>
    <scope>NUCLEOTIDE SEQUENCE [LARGE SCALE GENOMIC DNA]</scope>
    <source>
        <strain evidence="11">SURF_17</strain>
    </source>
</reference>
<protein>
    <recommendedName>
        <fullName evidence="2">DNA polymerase III subunit delta</fullName>
        <ecNumber evidence="1">2.7.7.7</ecNumber>
    </recommendedName>
</protein>
<dbReference type="InterPro" id="IPR010372">
    <property type="entry name" value="DNA_pol3_delta_N"/>
</dbReference>
<evidence type="ECO:0000256" key="7">
    <source>
        <dbReference type="ARBA" id="ARBA00034754"/>
    </source>
</evidence>
<organism evidence="11 12">
    <name type="scientific">Candidatus Abyssobacteria bacterium SURF_17</name>
    <dbReference type="NCBI Taxonomy" id="2093361"/>
    <lineage>
        <taxon>Bacteria</taxon>
        <taxon>Pseudomonadati</taxon>
        <taxon>Candidatus Hydrogenedentota</taxon>
        <taxon>Candidatus Abyssobacteria</taxon>
    </lineage>
</organism>
<dbReference type="EMBL" id="QZKI01000125">
    <property type="protein sequence ID" value="RJP65514.1"/>
    <property type="molecule type" value="Genomic_DNA"/>
</dbReference>
<evidence type="ECO:0000256" key="5">
    <source>
        <dbReference type="ARBA" id="ARBA00022705"/>
    </source>
</evidence>
<gene>
    <name evidence="11" type="primary">holA</name>
    <name evidence="11" type="ORF">C4532_17430</name>
</gene>
<dbReference type="InterPro" id="IPR008921">
    <property type="entry name" value="DNA_pol3_clamp-load_cplx_C"/>
</dbReference>
<evidence type="ECO:0000313" key="11">
    <source>
        <dbReference type="EMBL" id="RJP65514.1"/>
    </source>
</evidence>
<evidence type="ECO:0000256" key="3">
    <source>
        <dbReference type="ARBA" id="ARBA00022679"/>
    </source>
</evidence>
<dbReference type="Pfam" id="PF06144">
    <property type="entry name" value="DNA_pol3_delta"/>
    <property type="match status" value="1"/>
</dbReference>
<evidence type="ECO:0000313" key="12">
    <source>
        <dbReference type="Proteomes" id="UP000285961"/>
    </source>
</evidence>
<keyword evidence="6" id="KW-0239">DNA-directed DNA polymerase</keyword>
<evidence type="ECO:0000256" key="8">
    <source>
        <dbReference type="ARBA" id="ARBA00049244"/>
    </source>
</evidence>
<sequence length="336" mass="38682">MGTTYAELKKSLRSDNLSRLYLLLGPEEFLARRLIAQIVDLSLGDGLKDFNFAELDTPTVDPPALFQEINAYPLGSCRRVVVIRHINSLPAPTQEALQDCIADLPDFLTLILTSDRIDRRKTLYKAIAQQGTVVEVGALRAPEAKAWIREMLRERGKKITADIVDAIFELTGSDLSDISNEVNNLLEYLGERETVQQEDIEALVSSRKKEPIYKLTECIAERNLMNAWVVLRQLITEGEQELRILWHLDFMVKRLLRARCLLEEGVPDDAVTKALQVKPFLKQRFLRQVRSFSLDELRRMYHVIVEWDNKFKSTSRWHPDIDLELLVRELCVTQAH</sequence>
<dbReference type="GO" id="GO:0003887">
    <property type="term" value="F:DNA-directed DNA polymerase activity"/>
    <property type="evidence" value="ECO:0007669"/>
    <property type="project" value="UniProtKB-KW"/>
</dbReference>
<dbReference type="GO" id="GO:0009360">
    <property type="term" value="C:DNA polymerase III complex"/>
    <property type="evidence" value="ECO:0007669"/>
    <property type="project" value="InterPro"/>
</dbReference>
<keyword evidence="4 11" id="KW-0548">Nucleotidyltransferase</keyword>
<keyword evidence="3 11" id="KW-0808">Transferase</keyword>
<feature type="domain" description="DNA polymerase III delta subunit-like C-terminal" evidence="10">
    <location>
        <begin position="211"/>
        <end position="327"/>
    </location>
</feature>
<dbReference type="Gene3D" id="1.10.8.60">
    <property type="match status" value="1"/>
</dbReference>
<dbReference type="Gene3D" id="3.40.50.300">
    <property type="entry name" value="P-loop containing nucleotide triphosphate hydrolases"/>
    <property type="match status" value="1"/>
</dbReference>
<dbReference type="SUPFAM" id="SSF48019">
    <property type="entry name" value="post-AAA+ oligomerization domain-like"/>
    <property type="match status" value="1"/>
</dbReference>
<keyword evidence="5" id="KW-0235">DNA replication</keyword>
<dbReference type="Pfam" id="PF21694">
    <property type="entry name" value="DNA_pol3_delta_C"/>
    <property type="match status" value="1"/>
</dbReference>
<dbReference type="NCBIfam" id="TIGR01128">
    <property type="entry name" value="holA"/>
    <property type="match status" value="1"/>
</dbReference>
<accession>A0A419EQL2</accession>
<evidence type="ECO:0000259" key="9">
    <source>
        <dbReference type="Pfam" id="PF06144"/>
    </source>
</evidence>
<evidence type="ECO:0000256" key="2">
    <source>
        <dbReference type="ARBA" id="ARBA00017703"/>
    </source>
</evidence>
<comment type="similarity">
    <text evidence="7">Belongs to the DNA polymerase HolA subunit family.</text>
</comment>
<dbReference type="InterPro" id="IPR048466">
    <property type="entry name" value="DNA_pol3_delta-like_C"/>
</dbReference>
<dbReference type="AlphaFoldDB" id="A0A419EQL2"/>
<dbReference type="GO" id="GO:0003677">
    <property type="term" value="F:DNA binding"/>
    <property type="evidence" value="ECO:0007669"/>
    <property type="project" value="InterPro"/>
</dbReference>
<comment type="catalytic activity">
    <reaction evidence="8">
        <text>DNA(n) + a 2'-deoxyribonucleoside 5'-triphosphate = DNA(n+1) + diphosphate</text>
        <dbReference type="Rhea" id="RHEA:22508"/>
        <dbReference type="Rhea" id="RHEA-COMP:17339"/>
        <dbReference type="Rhea" id="RHEA-COMP:17340"/>
        <dbReference type="ChEBI" id="CHEBI:33019"/>
        <dbReference type="ChEBI" id="CHEBI:61560"/>
        <dbReference type="ChEBI" id="CHEBI:173112"/>
        <dbReference type="EC" id="2.7.7.7"/>
    </reaction>
</comment>
<dbReference type="Gene3D" id="1.20.272.10">
    <property type="match status" value="1"/>
</dbReference>
<comment type="caution">
    <text evidence="11">The sequence shown here is derived from an EMBL/GenBank/DDBJ whole genome shotgun (WGS) entry which is preliminary data.</text>
</comment>
<dbReference type="EC" id="2.7.7.7" evidence="1"/>
<dbReference type="InterPro" id="IPR027417">
    <property type="entry name" value="P-loop_NTPase"/>
</dbReference>
<proteinExistence type="inferred from homology"/>
<dbReference type="InterPro" id="IPR005790">
    <property type="entry name" value="DNA_polIII_delta"/>
</dbReference>
<evidence type="ECO:0000256" key="1">
    <source>
        <dbReference type="ARBA" id="ARBA00012417"/>
    </source>
</evidence>